<dbReference type="AlphaFoldDB" id="A0A7U3UT52"/>
<sequence>MTWLDAFVLYIETVDAVVSTAPVWVPLLLGLAALGVGIRRVPRRRHRRTRHPDASGQDPDSPPDIPALLSPPDP</sequence>
<dbReference type="RefSeq" id="WP_202234438.1">
    <property type="nucleotide sequence ID" value="NZ_AP018365.1"/>
</dbReference>
<accession>A0A7U3UT52</accession>
<keyword evidence="2" id="KW-0472">Membrane</keyword>
<feature type="compositionally biased region" description="Pro residues" evidence="1">
    <location>
        <begin position="60"/>
        <end position="74"/>
    </location>
</feature>
<evidence type="ECO:0000313" key="3">
    <source>
        <dbReference type="EMBL" id="BBA98276.1"/>
    </source>
</evidence>
<feature type="transmembrane region" description="Helical" evidence="2">
    <location>
        <begin position="23"/>
        <end position="41"/>
    </location>
</feature>
<reference evidence="3 4" key="4">
    <citation type="journal article" date="2020" name="Sci. Rep.">
        <title>beta-carboline chemical signals induce reveromycin production through a LuxR family regulator in Streptomyces sp. SN-593.</title>
        <authorList>
            <person name="Panthee S."/>
            <person name="Kito N."/>
            <person name="Hayashi T."/>
            <person name="Shimizu T."/>
            <person name="Ishikawa J."/>
            <person name="Hamamoto H."/>
            <person name="Osada H."/>
            <person name="Takahashi S."/>
        </authorList>
    </citation>
    <scope>NUCLEOTIDE SEQUENCE [LARGE SCALE GENOMIC DNA]</scope>
    <source>
        <strain evidence="3 4">SN-593</strain>
    </source>
</reference>
<dbReference type="KEGG" id="arev:RVR_4407"/>
<organism evidence="3 4">
    <name type="scientific">Actinacidiphila reveromycinica</name>
    <dbReference type="NCBI Taxonomy" id="659352"/>
    <lineage>
        <taxon>Bacteria</taxon>
        <taxon>Bacillati</taxon>
        <taxon>Actinomycetota</taxon>
        <taxon>Actinomycetes</taxon>
        <taxon>Kitasatosporales</taxon>
        <taxon>Streptomycetaceae</taxon>
        <taxon>Actinacidiphila</taxon>
    </lineage>
</organism>
<reference evidence="3 4" key="1">
    <citation type="journal article" date="2010" name="J. Bacteriol.">
        <title>Biochemical characterization of a novel indole prenyltransferase from Streptomyces sp. SN-593.</title>
        <authorList>
            <person name="Takahashi S."/>
            <person name="Takagi H."/>
            <person name="Toyoda A."/>
            <person name="Uramoto M."/>
            <person name="Nogawa T."/>
            <person name="Ueki M."/>
            <person name="Sakaki Y."/>
            <person name="Osada H."/>
        </authorList>
    </citation>
    <scope>NUCLEOTIDE SEQUENCE [LARGE SCALE GENOMIC DNA]</scope>
    <source>
        <strain evidence="3 4">SN-593</strain>
    </source>
</reference>
<proteinExistence type="predicted"/>
<keyword evidence="2" id="KW-1133">Transmembrane helix</keyword>
<reference evidence="3 4" key="3">
    <citation type="journal article" date="2011" name="Nat. Chem. Biol.">
        <title>Reveromycin A biosynthesis uses RevG and RevJ for stereospecific spiroacetal formation.</title>
        <authorList>
            <person name="Takahashi S."/>
            <person name="Toyoda A."/>
            <person name="Sekiyama Y."/>
            <person name="Takagi H."/>
            <person name="Nogawa T."/>
            <person name="Uramoto M."/>
            <person name="Suzuki R."/>
            <person name="Koshino H."/>
            <person name="Kumano T."/>
            <person name="Panthee S."/>
            <person name="Dairi T."/>
            <person name="Ishikawa J."/>
            <person name="Ikeda H."/>
            <person name="Sakaki Y."/>
            <person name="Osada H."/>
        </authorList>
    </citation>
    <scope>NUCLEOTIDE SEQUENCE [LARGE SCALE GENOMIC DNA]</scope>
    <source>
        <strain evidence="3 4">SN-593</strain>
    </source>
</reference>
<name>A0A7U3UT52_9ACTN</name>
<gene>
    <name evidence="3" type="ORF">RVR_4407</name>
</gene>
<keyword evidence="2" id="KW-0812">Transmembrane</keyword>
<dbReference type="EMBL" id="AP018365">
    <property type="protein sequence ID" value="BBA98276.1"/>
    <property type="molecule type" value="Genomic_DNA"/>
</dbReference>
<dbReference type="Proteomes" id="UP000595703">
    <property type="component" value="Chromosome"/>
</dbReference>
<protein>
    <submittedName>
        <fullName evidence="3">Uncharacterized protein</fullName>
    </submittedName>
</protein>
<feature type="region of interest" description="Disordered" evidence="1">
    <location>
        <begin position="42"/>
        <end position="74"/>
    </location>
</feature>
<evidence type="ECO:0000256" key="1">
    <source>
        <dbReference type="SAM" id="MobiDB-lite"/>
    </source>
</evidence>
<reference evidence="3 4" key="2">
    <citation type="journal article" date="2011" name="J. Antibiot.">
        <title>Furaquinocins I and J: novel polyketide isoprenoid hybrid compounds from Streptomyces reveromyceticus SN-593.</title>
        <authorList>
            <person name="Panthee S."/>
            <person name="Takahashi S."/>
            <person name="Takagi H."/>
            <person name="Nogawa T."/>
            <person name="Oowada E."/>
            <person name="Uramoto M."/>
            <person name="Osada H."/>
        </authorList>
    </citation>
    <scope>NUCLEOTIDE SEQUENCE [LARGE SCALE GENOMIC DNA]</scope>
    <source>
        <strain evidence="3 4">SN-593</strain>
    </source>
</reference>
<keyword evidence="4" id="KW-1185">Reference proteome</keyword>
<evidence type="ECO:0000313" key="4">
    <source>
        <dbReference type="Proteomes" id="UP000595703"/>
    </source>
</evidence>
<evidence type="ECO:0000256" key="2">
    <source>
        <dbReference type="SAM" id="Phobius"/>
    </source>
</evidence>